<proteinExistence type="predicted"/>
<feature type="domain" description="HD" evidence="1">
    <location>
        <begin position="25"/>
        <end position="140"/>
    </location>
</feature>
<dbReference type="Pfam" id="PF01966">
    <property type="entry name" value="HD"/>
    <property type="match status" value="1"/>
</dbReference>
<gene>
    <name evidence="2" type="ORF">FYJ57_14580</name>
</gene>
<keyword evidence="3" id="KW-1185">Reference proteome</keyword>
<evidence type="ECO:0000313" key="2">
    <source>
        <dbReference type="EMBL" id="MST67892.1"/>
    </source>
</evidence>
<accession>A0A7X2P5I4</accession>
<evidence type="ECO:0000313" key="3">
    <source>
        <dbReference type="Proteomes" id="UP000440513"/>
    </source>
</evidence>
<protein>
    <submittedName>
        <fullName evidence="2">HDOD domain-containing protein</fullName>
    </submittedName>
</protein>
<dbReference type="AlphaFoldDB" id="A0A7X2P5I4"/>
<evidence type="ECO:0000259" key="1">
    <source>
        <dbReference type="Pfam" id="PF01966"/>
    </source>
</evidence>
<organism evidence="2 3">
    <name type="scientific">Oliverpabstia intestinalis</name>
    <dbReference type="NCBI Taxonomy" id="2606633"/>
    <lineage>
        <taxon>Bacteria</taxon>
        <taxon>Bacillati</taxon>
        <taxon>Bacillota</taxon>
        <taxon>Clostridia</taxon>
        <taxon>Lachnospirales</taxon>
        <taxon>Lachnospiraceae</taxon>
        <taxon>Oliverpabstia</taxon>
    </lineage>
</organism>
<comment type="caution">
    <text evidence="2">The sequence shown here is derived from an EMBL/GenBank/DDBJ whole genome shotgun (WGS) entry which is preliminary data.</text>
</comment>
<sequence>MKIPSIEEAERLIEEASRLNPGPWIEHNRTAGLCARTIAEKCDGLKPDVAYVMGLLHDIGRREGIMDMKHIYAGYLFMSSLGYDDSARICLTHSFPYKNIGAYNGQNDCSEEETEYIQNYLDMLEYNDYDRLIQLCDAISFPNGPTYVEKRLVDVVIRRGFNDLTIPKWKAFLELKEYFDEKTGSDIYTLLKV</sequence>
<dbReference type="Gene3D" id="1.10.3210.10">
    <property type="entry name" value="Hypothetical protein af1432"/>
    <property type="match status" value="1"/>
</dbReference>
<dbReference type="SUPFAM" id="SSF109604">
    <property type="entry name" value="HD-domain/PDEase-like"/>
    <property type="match status" value="1"/>
</dbReference>
<dbReference type="InterPro" id="IPR006674">
    <property type="entry name" value="HD_domain"/>
</dbReference>
<dbReference type="Proteomes" id="UP000440513">
    <property type="component" value="Unassembled WGS sequence"/>
</dbReference>
<reference evidence="2 3" key="1">
    <citation type="submission" date="2019-08" db="EMBL/GenBank/DDBJ databases">
        <title>In-depth cultivation of the pig gut microbiome towards novel bacterial diversity and tailored functional studies.</title>
        <authorList>
            <person name="Wylensek D."/>
            <person name="Hitch T.C.A."/>
            <person name="Clavel T."/>
        </authorList>
    </citation>
    <scope>NUCLEOTIDE SEQUENCE [LARGE SCALE GENOMIC DNA]</scope>
    <source>
        <strain evidence="2 3">BSM-380-WT-5A</strain>
    </source>
</reference>
<name>A0A7X2P5I4_9FIRM</name>
<dbReference type="EMBL" id="VUMS01000054">
    <property type="protein sequence ID" value="MST67892.1"/>
    <property type="molecule type" value="Genomic_DNA"/>
</dbReference>